<name>A0A8A4JY44_PANAN</name>
<protein>
    <submittedName>
        <fullName evidence="1">Uncharacterized protein</fullName>
    </submittedName>
</protein>
<dbReference type="Proteomes" id="UP000663901">
    <property type="component" value="Chromosome"/>
</dbReference>
<dbReference type="AlphaFoldDB" id="A0A8A4JY44"/>
<gene>
    <name evidence="1" type="ORF">H0Z12_12755</name>
</gene>
<dbReference type="EMBL" id="CP059084">
    <property type="protein sequence ID" value="QTC44615.1"/>
    <property type="molecule type" value="Genomic_DNA"/>
</dbReference>
<proteinExistence type="predicted"/>
<sequence>MEILKETIGNKGFLRKGNAINMSKLLITGTLSLVFLVGCAGKNNAQVVKADNGSTLTVETIYAPVDMNNNHYSDVKLREVTPVSTGAGVGMSVLTAVLGGGISTGSFDKNSYKGTSVDALPEPTAHYFTPKAVVKIKSWLDKNGNGYAYTQPLFIAAAQWSLVYSDMSANNSNYDLTYRVLFYKRPEGGNILSAYVVSECAPKPATAPLSDWKANNYAKVTQETQKMMDACVLELDNQLPRLLKK</sequence>
<reference evidence="1" key="1">
    <citation type="submission" date="2020-07" db="EMBL/GenBank/DDBJ databases">
        <title>Genome Sequences for Panteoa spp. that cause Center Rot in Onions.</title>
        <authorList>
            <person name="Asselin J.A."/>
            <person name="Helmann T."/>
            <person name="Beer S."/>
            <person name="Stodghill P."/>
        </authorList>
    </citation>
    <scope>NUCLEOTIDE SEQUENCE</scope>
    <source>
        <strain evidence="1">OC5a</strain>
    </source>
</reference>
<accession>A0A8A4JY44</accession>
<evidence type="ECO:0000313" key="2">
    <source>
        <dbReference type="Proteomes" id="UP000663901"/>
    </source>
</evidence>
<dbReference type="RefSeq" id="WP_013025699.1">
    <property type="nucleotide sequence ID" value="NZ_CP059084.1"/>
</dbReference>
<organism evidence="1 2">
    <name type="scientific">Pantoea ananas</name>
    <name type="common">Erwinia uredovora</name>
    <dbReference type="NCBI Taxonomy" id="553"/>
    <lineage>
        <taxon>Bacteria</taxon>
        <taxon>Pseudomonadati</taxon>
        <taxon>Pseudomonadota</taxon>
        <taxon>Gammaproteobacteria</taxon>
        <taxon>Enterobacterales</taxon>
        <taxon>Erwiniaceae</taxon>
        <taxon>Pantoea</taxon>
    </lineage>
</organism>
<evidence type="ECO:0000313" key="1">
    <source>
        <dbReference type="EMBL" id="QTC44615.1"/>
    </source>
</evidence>